<keyword evidence="5 7" id="KW-1133">Transmembrane helix</keyword>
<dbReference type="InterPro" id="IPR000515">
    <property type="entry name" value="MetI-like"/>
</dbReference>
<dbReference type="InterPro" id="IPR035906">
    <property type="entry name" value="MetI-like_sf"/>
</dbReference>
<feature type="transmembrane region" description="Helical" evidence="7">
    <location>
        <begin position="220"/>
        <end position="243"/>
    </location>
</feature>
<evidence type="ECO:0000313" key="10">
    <source>
        <dbReference type="Proteomes" id="UP000265742"/>
    </source>
</evidence>
<accession>A0A3A1TTG3</accession>
<proteinExistence type="inferred from homology"/>
<keyword evidence="2 7" id="KW-0813">Transport</keyword>
<keyword evidence="4 7" id="KW-0812">Transmembrane</keyword>
<evidence type="ECO:0000256" key="2">
    <source>
        <dbReference type="ARBA" id="ARBA00022448"/>
    </source>
</evidence>
<keyword evidence="6 7" id="KW-0472">Membrane</keyword>
<dbReference type="Pfam" id="PF00528">
    <property type="entry name" value="BPD_transp_1"/>
    <property type="match status" value="1"/>
</dbReference>
<feature type="transmembrane region" description="Helical" evidence="7">
    <location>
        <begin position="175"/>
        <end position="199"/>
    </location>
</feature>
<evidence type="ECO:0000256" key="5">
    <source>
        <dbReference type="ARBA" id="ARBA00022989"/>
    </source>
</evidence>
<dbReference type="SUPFAM" id="SSF161098">
    <property type="entry name" value="MetI-like"/>
    <property type="match status" value="1"/>
</dbReference>
<dbReference type="PANTHER" id="PTHR43005">
    <property type="entry name" value="BLR7065 PROTEIN"/>
    <property type="match status" value="1"/>
</dbReference>
<feature type="transmembrane region" description="Helical" evidence="7">
    <location>
        <begin position="280"/>
        <end position="302"/>
    </location>
</feature>
<evidence type="ECO:0000256" key="1">
    <source>
        <dbReference type="ARBA" id="ARBA00004651"/>
    </source>
</evidence>
<dbReference type="GO" id="GO:0005886">
    <property type="term" value="C:plasma membrane"/>
    <property type="evidence" value="ECO:0007669"/>
    <property type="project" value="UniProtKB-SubCell"/>
</dbReference>
<dbReference type="EMBL" id="QXTG01000003">
    <property type="protein sequence ID" value="RIX26643.1"/>
    <property type="molecule type" value="Genomic_DNA"/>
</dbReference>
<dbReference type="PANTHER" id="PTHR43005:SF1">
    <property type="entry name" value="SPERMIDINE_PUTRESCINE TRANSPORT SYSTEM PERMEASE PROTEIN"/>
    <property type="match status" value="1"/>
</dbReference>
<dbReference type="Gene3D" id="1.10.3720.10">
    <property type="entry name" value="MetI-like"/>
    <property type="match status" value="1"/>
</dbReference>
<feature type="domain" description="ABC transmembrane type-1" evidence="8">
    <location>
        <begin position="85"/>
        <end position="301"/>
    </location>
</feature>
<comment type="subcellular location">
    <subcellularLocation>
        <location evidence="1 7">Cell membrane</location>
        <topology evidence="1 7">Multi-pass membrane protein</topology>
    </subcellularLocation>
</comment>
<sequence>MANAHVAAIGTVAGRSGRKRQRRSLLPYGLILPTAVLLLVLMVVPVVIVIANSLFTQVVTRSGGRFAGVANYAAVLTDPGFWPATLNTAIFAGASVAVHLVMGLGFALLLNSPLIGRVTTAIFRTILILPWLFTAAVIAVLWRLILAPTGVVNYALENLGIIQEAIQWFGDPATALFAVTLMNIWSGYPFFMISLLAGLQGIPADLHEAARVDGANAWQRFWNVTIPQLMPIIVSMAVLDLLWTTQQFALIWLTTGGGPLGVTEMLSTFTYKLAFADYNLVQASASAVLVLLFSLVVAVFYVRQQRKAS</sequence>
<keyword evidence="3" id="KW-1003">Cell membrane</keyword>
<dbReference type="CDD" id="cd06261">
    <property type="entry name" value="TM_PBP2"/>
    <property type="match status" value="1"/>
</dbReference>
<comment type="caution">
    <text evidence="9">The sequence shown here is derived from an EMBL/GenBank/DDBJ whole genome shotgun (WGS) entry which is preliminary data.</text>
</comment>
<evidence type="ECO:0000313" key="9">
    <source>
        <dbReference type="EMBL" id="RIX26643.1"/>
    </source>
</evidence>
<evidence type="ECO:0000256" key="6">
    <source>
        <dbReference type="ARBA" id="ARBA00023136"/>
    </source>
</evidence>
<dbReference type="RefSeq" id="WP_119483719.1">
    <property type="nucleotide sequence ID" value="NZ_QXTG01000003.1"/>
</dbReference>
<organism evidence="9 10">
    <name type="scientific">Amnibacterium setariae</name>
    <dbReference type="NCBI Taxonomy" id="2306585"/>
    <lineage>
        <taxon>Bacteria</taxon>
        <taxon>Bacillati</taxon>
        <taxon>Actinomycetota</taxon>
        <taxon>Actinomycetes</taxon>
        <taxon>Micrococcales</taxon>
        <taxon>Microbacteriaceae</taxon>
        <taxon>Amnibacterium</taxon>
    </lineage>
</organism>
<dbReference type="PROSITE" id="PS50928">
    <property type="entry name" value="ABC_TM1"/>
    <property type="match status" value="1"/>
</dbReference>
<name>A0A3A1TTG3_9MICO</name>
<reference evidence="10" key="1">
    <citation type="submission" date="2018-09" db="EMBL/GenBank/DDBJ databases">
        <authorList>
            <person name="Kim I."/>
        </authorList>
    </citation>
    <scope>NUCLEOTIDE SEQUENCE [LARGE SCALE GENOMIC DNA]</scope>
    <source>
        <strain evidence="10">DD4a</strain>
    </source>
</reference>
<evidence type="ECO:0000256" key="3">
    <source>
        <dbReference type="ARBA" id="ARBA00022475"/>
    </source>
</evidence>
<dbReference type="AlphaFoldDB" id="A0A3A1TTG3"/>
<comment type="similarity">
    <text evidence="7">Belongs to the binding-protein-dependent transport system permease family.</text>
</comment>
<feature type="transmembrane region" description="Helical" evidence="7">
    <location>
        <begin position="122"/>
        <end position="145"/>
    </location>
</feature>
<dbReference type="Proteomes" id="UP000265742">
    <property type="component" value="Unassembled WGS sequence"/>
</dbReference>
<evidence type="ECO:0000256" key="4">
    <source>
        <dbReference type="ARBA" id="ARBA00022692"/>
    </source>
</evidence>
<feature type="transmembrane region" description="Helical" evidence="7">
    <location>
        <begin position="89"/>
        <end position="110"/>
    </location>
</feature>
<evidence type="ECO:0000259" key="8">
    <source>
        <dbReference type="PROSITE" id="PS50928"/>
    </source>
</evidence>
<dbReference type="OrthoDB" id="34224at2"/>
<protein>
    <submittedName>
        <fullName evidence="9">Sugar ABC transporter permease</fullName>
    </submittedName>
</protein>
<dbReference type="GO" id="GO:0055085">
    <property type="term" value="P:transmembrane transport"/>
    <property type="evidence" value="ECO:0007669"/>
    <property type="project" value="InterPro"/>
</dbReference>
<gene>
    <name evidence="9" type="ORF">D1781_17165</name>
</gene>
<evidence type="ECO:0000256" key="7">
    <source>
        <dbReference type="RuleBase" id="RU363032"/>
    </source>
</evidence>
<keyword evidence="10" id="KW-1185">Reference proteome</keyword>
<feature type="transmembrane region" description="Helical" evidence="7">
    <location>
        <begin position="25"/>
        <end position="51"/>
    </location>
</feature>